<dbReference type="STRING" id="1806994.A0A507C380"/>
<keyword evidence="4" id="KW-0472">Membrane</keyword>
<comment type="subcellular location">
    <subcellularLocation>
        <location evidence="1">Membrane</location>
    </subcellularLocation>
    <subcellularLocation>
        <location evidence="5">Mitochondrion inner membrane</location>
        <topology evidence="5">Multi-pass membrane protein</topology>
    </subcellularLocation>
</comment>
<comment type="caution">
    <text evidence="6">The sequence shown here is derived from an EMBL/GenBank/DDBJ whole genome shotgun (WGS) entry which is preliminary data.</text>
</comment>
<keyword evidence="5" id="KW-0999">Mitochondrion inner membrane</keyword>
<dbReference type="Proteomes" id="UP000319731">
    <property type="component" value="Unassembled WGS sequence"/>
</dbReference>
<dbReference type="GO" id="GO:0005743">
    <property type="term" value="C:mitochondrial inner membrane"/>
    <property type="evidence" value="ECO:0007669"/>
    <property type="project" value="UniProtKB-SubCell"/>
</dbReference>
<dbReference type="PROSITE" id="PS50895">
    <property type="entry name" value="SURF1"/>
    <property type="match status" value="1"/>
</dbReference>
<evidence type="ECO:0000313" key="6">
    <source>
        <dbReference type="EMBL" id="TPX35970.1"/>
    </source>
</evidence>
<evidence type="ECO:0000256" key="5">
    <source>
        <dbReference type="RuleBase" id="RU363076"/>
    </source>
</evidence>
<dbReference type="OrthoDB" id="10040024at2759"/>
<evidence type="ECO:0000256" key="3">
    <source>
        <dbReference type="ARBA" id="ARBA00022989"/>
    </source>
</evidence>
<keyword evidence="5" id="KW-0496">Mitochondrion</keyword>
<dbReference type="GO" id="GO:0033617">
    <property type="term" value="P:mitochondrial respiratory chain complex IV assembly"/>
    <property type="evidence" value="ECO:0007669"/>
    <property type="project" value="TreeGrafter"/>
</dbReference>
<keyword evidence="3" id="KW-1133">Transmembrane helix</keyword>
<sequence length="287" mass="32022">MAFSARQATYWMFSHLLRNGRPRSSPTNWRTLATTSEQPSTSASRIGGILWGVPVLTFCLGCWQTYRLNWKLDLIKKTEDSLKADAIPFRKDQSKQHQRVLLHGKFIRPSFLLGPRPRSSDTPTSGLFSTGGANRSGYYIVNPFLMNGDEDGGGSEKILVARGWLPKDVVESNWNDQMIGMEVTLEGMVRQGENGTYMPKNNPDVNQWYWLDASAMAKLASSSDTVVELISGSKLNDAQMGVVPKPRTPGVNIANNHLSYALTWYGLCAFSTWALLRGRRRPSGLVF</sequence>
<dbReference type="CDD" id="cd06662">
    <property type="entry name" value="SURF1"/>
    <property type="match status" value="1"/>
</dbReference>
<comment type="function">
    <text evidence="5">Probably involved in the biogenesis of the COX complex.</text>
</comment>
<keyword evidence="2" id="KW-0812">Transmembrane</keyword>
<dbReference type="InterPro" id="IPR002994">
    <property type="entry name" value="Surf1/Shy1"/>
</dbReference>
<evidence type="ECO:0000256" key="2">
    <source>
        <dbReference type="ARBA" id="ARBA00022692"/>
    </source>
</evidence>
<organism evidence="6 7">
    <name type="scientific">Synchytrium microbalum</name>
    <dbReference type="NCBI Taxonomy" id="1806994"/>
    <lineage>
        <taxon>Eukaryota</taxon>
        <taxon>Fungi</taxon>
        <taxon>Fungi incertae sedis</taxon>
        <taxon>Chytridiomycota</taxon>
        <taxon>Chytridiomycota incertae sedis</taxon>
        <taxon>Chytridiomycetes</taxon>
        <taxon>Synchytriales</taxon>
        <taxon>Synchytriaceae</taxon>
        <taxon>Synchytrium</taxon>
    </lineage>
</organism>
<dbReference type="Pfam" id="PF02104">
    <property type="entry name" value="SURF1"/>
    <property type="match status" value="1"/>
</dbReference>
<protein>
    <recommendedName>
        <fullName evidence="5">SURF1-like protein</fullName>
    </recommendedName>
</protein>
<reference evidence="6 7" key="1">
    <citation type="journal article" date="2019" name="Sci. Rep.">
        <title>Comparative genomics of chytrid fungi reveal insights into the obligate biotrophic and pathogenic lifestyle of Synchytrium endobioticum.</title>
        <authorList>
            <person name="van de Vossenberg B.T.L.H."/>
            <person name="Warris S."/>
            <person name="Nguyen H.D.T."/>
            <person name="van Gent-Pelzer M.P.E."/>
            <person name="Joly D.L."/>
            <person name="van de Geest H.C."/>
            <person name="Bonants P.J.M."/>
            <person name="Smith D.S."/>
            <person name="Levesque C.A."/>
            <person name="van der Lee T.A.J."/>
        </authorList>
    </citation>
    <scope>NUCLEOTIDE SEQUENCE [LARGE SCALE GENOMIC DNA]</scope>
    <source>
        <strain evidence="6 7">JEL517</strain>
    </source>
</reference>
<proteinExistence type="inferred from homology"/>
<evidence type="ECO:0000256" key="4">
    <source>
        <dbReference type="ARBA" id="ARBA00023136"/>
    </source>
</evidence>
<name>A0A507C380_9FUNG</name>
<dbReference type="AlphaFoldDB" id="A0A507C380"/>
<dbReference type="PANTHER" id="PTHR23427:SF2">
    <property type="entry name" value="SURFEIT LOCUS PROTEIN 1"/>
    <property type="match status" value="1"/>
</dbReference>
<gene>
    <name evidence="6" type="ORF">SmJEL517_g01819</name>
</gene>
<comment type="similarity">
    <text evidence="5">Belongs to the SURF1 family.</text>
</comment>
<dbReference type="EMBL" id="QEAO01000006">
    <property type="protein sequence ID" value="TPX35970.1"/>
    <property type="molecule type" value="Genomic_DNA"/>
</dbReference>
<evidence type="ECO:0000256" key="1">
    <source>
        <dbReference type="ARBA" id="ARBA00004370"/>
    </source>
</evidence>
<keyword evidence="7" id="KW-1185">Reference proteome</keyword>
<accession>A0A507C380</accession>
<dbReference type="PANTHER" id="PTHR23427">
    <property type="entry name" value="SURFEIT LOCUS PROTEIN"/>
    <property type="match status" value="1"/>
</dbReference>
<dbReference type="InterPro" id="IPR045214">
    <property type="entry name" value="Surf1/Surf4"/>
</dbReference>
<dbReference type="RefSeq" id="XP_031026355.1">
    <property type="nucleotide sequence ID" value="XM_031167747.1"/>
</dbReference>
<dbReference type="GeneID" id="42003044"/>
<evidence type="ECO:0000313" key="7">
    <source>
        <dbReference type="Proteomes" id="UP000319731"/>
    </source>
</evidence>